<evidence type="ECO:0000256" key="4">
    <source>
        <dbReference type="PROSITE-ProRule" id="PRU00708"/>
    </source>
</evidence>
<evidence type="ECO:0000259" key="6">
    <source>
        <dbReference type="Pfam" id="PF23276"/>
    </source>
</evidence>
<dbReference type="Proteomes" id="UP001210211">
    <property type="component" value="Unassembled WGS sequence"/>
</dbReference>
<feature type="compositionally biased region" description="Low complexity" evidence="5">
    <location>
        <begin position="31"/>
        <end position="51"/>
    </location>
</feature>
<dbReference type="AlphaFoldDB" id="A0AAD6EV33"/>
<evidence type="ECO:0000313" key="7">
    <source>
        <dbReference type="EMBL" id="KAJ3702115.1"/>
    </source>
</evidence>
<keyword evidence="3" id="KW-0809">Transit peptide</keyword>
<dbReference type="SUPFAM" id="SSF81901">
    <property type="entry name" value="HCP-like"/>
    <property type="match status" value="1"/>
</dbReference>
<dbReference type="InterPro" id="IPR002885">
    <property type="entry name" value="PPR_rpt"/>
</dbReference>
<dbReference type="EMBL" id="JAMRDG010000001">
    <property type="protein sequence ID" value="KAJ3702115.1"/>
    <property type="molecule type" value="Genomic_DNA"/>
</dbReference>
<feature type="repeat" description="PPR" evidence="4">
    <location>
        <begin position="255"/>
        <end position="289"/>
    </location>
</feature>
<protein>
    <recommendedName>
        <fullName evidence="6">Pentatricopeptide repeat-containing protein-mitochondrial domain-containing protein</fullName>
    </recommendedName>
</protein>
<reference evidence="7 8" key="1">
    <citation type="journal article" date="2022" name="Cell">
        <title>Repeat-based holocentromeres influence genome architecture and karyotype evolution.</title>
        <authorList>
            <person name="Hofstatter P.G."/>
            <person name="Thangavel G."/>
            <person name="Lux T."/>
            <person name="Neumann P."/>
            <person name="Vondrak T."/>
            <person name="Novak P."/>
            <person name="Zhang M."/>
            <person name="Costa L."/>
            <person name="Castellani M."/>
            <person name="Scott A."/>
            <person name="Toegelov H."/>
            <person name="Fuchs J."/>
            <person name="Mata-Sucre Y."/>
            <person name="Dias Y."/>
            <person name="Vanzela A.L.L."/>
            <person name="Huettel B."/>
            <person name="Almeida C.C.S."/>
            <person name="Simkova H."/>
            <person name="Souza G."/>
            <person name="Pedrosa-Harand A."/>
            <person name="Macas J."/>
            <person name="Mayer K.F.X."/>
            <person name="Houben A."/>
            <person name="Marques A."/>
        </authorList>
    </citation>
    <scope>NUCLEOTIDE SEQUENCE [LARGE SCALE GENOMIC DNA]</scope>
    <source>
        <strain evidence="7">RhyTen1mFocal</strain>
    </source>
</reference>
<evidence type="ECO:0000256" key="5">
    <source>
        <dbReference type="SAM" id="MobiDB-lite"/>
    </source>
</evidence>
<dbReference type="PANTHER" id="PTHR47447:SF28">
    <property type="entry name" value="PENTACOTRIPEPTIDE-REPEAT REGION OF PRORP DOMAIN-CONTAINING PROTEIN"/>
    <property type="match status" value="1"/>
</dbReference>
<feature type="repeat" description="PPR" evidence="4">
    <location>
        <begin position="396"/>
        <end position="430"/>
    </location>
</feature>
<dbReference type="NCBIfam" id="TIGR00756">
    <property type="entry name" value="PPR"/>
    <property type="match status" value="4"/>
</dbReference>
<feature type="domain" description="Pentatricopeptide repeat-containing protein-mitochondrial" evidence="6">
    <location>
        <begin position="132"/>
        <end position="239"/>
    </location>
</feature>
<dbReference type="Pfam" id="PF13041">
    <property type="entry name" value="PPR_2"/>
    <property type="match status" value="2"/>
</dbReference>
<accession>A0AAD6EV33</accession>
<dbReference type="PANTHER" id="PTHR47447">
    <property type="entry name" value="OS03G0856100 PROTEIN"/>
    <property type="match status" value="1"/>
</dbReference>
<dbReference type="Pfam" id="PF23276">
    <property type="entry name" value="TPR_24"/>
    <property type="match status" value="1"/>
</dbReference>
<feature type="repeat" description="PPR" evidence="4">
    <location>
        <begin position="145"/>
        <end position="179"/>
    </location>
</feature>
<feature type="compositionally biased region" description="Basic and acidic residues" evidence="5">
    <location>
        <begin position="72"/>
        <end position="81"/>
    </location>
</feature>
<organism evidence="7 8">
    <name type="scientific">Rhynchospora tenuis</name>
    <dbReference type="NCBI Taxonomy" id="198213"/>
    <lineage>
        <taxon>Eukaryota</taxon>
        <taxon>Viridiplantae</taxon>
        <taxon>Streptophyta</taxon>
        <taxon>Embryophyta</taxon>
        <taxon>Tracheophyta</taxon>
        <taxon>Spermatophyta</taxon>
        <taxon>Magnoliopsida</taxon>
        <taxon>Liliopsida</taxon>
        <taxon>Poales</taxon>
        <taxon>Cyperaceae</taxon>
        <taxon>Cyperoideae</taxon>
        <taxon>Rhynchosporeae</taxon>
        <taxon>Rhynchospora</taxon>
    </lineage>
</organism>
<evidence type="ECO:0000256" key="2">
    <source>
        <dbReference type="ARBA" id="ARBA00022737"/>
    </source>
</evidence>
<dbReference type="PROSITE" id="PS51375">
    <property type="entry name" value="PPR"/>
    <property type="match status" value="5"/>
</dbReference>
<feature type="compositionally biased region" description="Basic and acidic residues" evidence="5">
    <location>
        <begin position="52"/>
        <end position="64"/>
    </location>
</feature>
<feature type="repeat" description="PPR" evidence="4">
    <location>
        <begin position="502"/>
        <end position="536"/>
    </location>
</feature>
<keyword evidence="2" id="KW-0677">Repeat</keyword>
<proteinExistence type="inferred from homology"/>
<comment type="caution">
    <text evidence="7">The sequence shown here is derived from an EMBL/GenBank/DDBJ whole genome shotgun (WGS) entry which is preliminary data.</text>
</comment>
<keyword evidence="8" id="KW-1185">Reference proteome</keyword>
<evidence type="ECO:0000313" key="8">
    <source>
        <dbReference type="Proteomes" id="UP001210211"/>
    </source>
</evidence>
<gene>
    <name evidence="7" type="ORF">LUZ61_005820</name>
</gene>
<dbReference type="Pfam" id="PF01535">
    <property type="entry name" value="PPR"/>
    <property type="match status" value="3"/>
</dbReference>
<name>A0AAD6EV33_9POAL</name>
<comment type="similarity">
    <text evidence="1">Belongs to the PPR family. P subfamily.</text>
</comment>
<dbReference type="InterPro" id="IPR011990">
    <property type="entry name" value="TPR-like_helical_dom_sf"/>
</dbReference>
<sequence>MATTLSDFSTTSLRLLRPLHFPTFNHSSILSFPKSSSSKPTSSSSLHSTSRSHTEIERNEEKHASLPALTSDETHDVSRQTERLRQLINSGKYIECLKLLKSMSAMGNLPDQHLCFLLLKGLSEVPDPDSTFSLVELLEAEGRQDKHVYNLLIGCLCKAGHVVRAFEALGRMRSRGFYPKISPCNSIVKILCEYRMLNAALATVEHFRTHYRCKPNWVTYCNLIECAIVTRGVEAVQVYLDQMARDGYRPDNVNMEIMHSRIIHNLCRLRKVDEALEFIRQLPLEGLGPHATSYITLLKLFLILGKERDADSVIDEMLTRLQSLERSHLRTTVKMLCFHGLLRRAREMIEVAVAKFSLDVDMLSCSVLISAYLEDDRIDLVIELIQFMISNQLFPNVIIYNNMISSLCKNGHNKEAIEVFLKMKDFGVPPNNATYNRIIGGLWSNGEKKLAVKMLERMVKEDDLYLNVITYNLIMTCLSKEGMVDECLQVMHVMETNKVDANIISYNTILLGLCKAARMEEAMWLFEEMLEKGCEPDWQTYRIILKGAILAGYIAGVAHLLTELDKRKILSKNYIKCLKDDLLYRTNDRWIEGGVM</sequence>
<evidence type="ECO:0000256" key="3">
    <source>
        <dbReference type="ARBA" id="ARBA00022946"/>
    </source>
</evidence>
<feature type="repeat" description="PPR" evidence="4">
    <location>
        <begin position="467"/>
        <end position="501"/>
    </location>
</feature>
<dbReference type="Gene3D" id="1.25.40.10">
    <property type="entry name" value="Tetratricopeptide repeat domain"/>
    <property type="match status" value="4"/>
</dbReference>
<dbReference type="InterPro" id="IPR057027">
    <property type="entry name" value="TPR_mt"/>
</dbReference>
<evidence type="ECO:0000256" key="1">
    <source>
        <dbReference type="ARBA" id="ARBA00007626"/>
    </source>
</evidence>
<feature type="region of interest" description="Disordered" evidence="5">
    <location>
        <begin position="31"/>
        <end position="81"/>
    </location>
</feature>